<evidence type="ECO:0000256" key="2">
    <source>
        <dbReference type="ARBA" id="ARBA00022617"/>
    </source>
</evidence>
<evidence type="ECO:0000256" key="8">
    <source>
        <dbReference type="SAM" id="SignalP"/>
    </source>
</evidence>
<evidence type="ECO:0000256" key="3">
    <source>
        <dbReference type="ARBA" id="ARBA00022723"/>
    </source>
</evidence>
<dbReference type="InterPro" id="IPR009056">
    <property type="entry name" value="Cyt_c-like_dom"/>
</dbReference>
<keyword evidence="2 6" id="KW-0349">Heme</keyword>
<dbReference type="Proteomes" id="UP000706525">
    <property type="component" value="Unassembled WGS sequence"/>
</dbReference>
<accession>A0ABN7YPE8</accession>
<dbReference type="PANTHER" id="PTHR33751">
    <property type="entry name" value="CBB3-TYPE CYTOCHROME C OXIDASE SUBUNIT FIXP"/>
    <property type="match status" value="1"/>
</dbReference>
<dbReference type="Gene3D" id="1.10.760.10">
    <property type="entry name" value="Cytochrome c-like domain"/>
    <property type="match status" value="1"/>
</dbReference>
<keyword evidence="8" id="KW-0732">Signal</keyword>
<keyword evidence="1" id="KW-0813">Transport</keyword>
<keyword evidence="5 6" id="KW-0408">Iron</keyword>
<dbReference type="InterPro" id="IPR036909">
    <property type="entry name" value="Cyt_c-like_dom_sf"/>
</dbReference>
<keyword evidence="3 6" id="KW-0479">Metal-binding</keyword>
<keyword evidence="11" id="KW-1185">Reference proteome</keyword>
<feature type="chain" id="PRO_5047041869" description="Cytochrome c domain-containing protein" evidence="8">
    <location>
        <begin position="46"/>
        <end position="161"/>
    </location>
</feature>
<evidence type="ECO:0000256" key="7">
    <source>
        <dbReference type="SAM" id="MobiDB-lite"/>
    </source>
</evidence>
<evidence type="ECO:0000256" key="4">
    <source>
        <dbReference type="ARBA" id="ARBA00022982"/>
    </source>
</evidence>
<evidence type="ECO:0000259" key="9">
    <source>
        <dbReference type="PROSITE" id="PS51007"/>
    </source>
</evidence>
<dbReference type="PANTHER" id="PTHR33751:SF9">
    <property type="entry name" value="CYTOCHROME C4"/>
    <property type="match status" value="1"/>
</dbReference>
<gene>
    <name evidence="10" type="ORF">LMG32289_03117</name>
</gene>
<name>A0ABN7YPE8_9BURK</name>
<evidence type="ECO:0000256" key="6">
    <source>
        <dbReference type="PROSITE-ProRule" id="PRU00433"/>
    </source>
</evidence>
<proteinExistence type="predicted"/>
<feature type="signal peptide" evidence="8">
    <location>
        <begin position="1"/>
        <end position="45"/>
    </location>
</feature>
<dbReference type="EMBL" id="CAJZAG010000006">
    <property type="protein sequence ID" value="CAG9174674.1"/>
    <property type="molecule type" value="Genomic_DNA"/>
</dbReference>
<evidence type="ECO:0000256" key="5">
    <source>
        <dbReference type="ARBA" id="ARBA00023004"/>
    </source>
</evidence>
<feature type="domain" description="Cytochrome c" evidence="9">
    <location>
        <begin position="52"/>
        <end position="140"/>
    </location>
</feature>
<evidence type="ECO:0000313" key="10">
    <source>
        <dbReference type="EMBL" id="CAG9174674.1"/>
    </source>
</evidence>
<feature type="region of interest" description="Disordered" evidence="7">
    <location>
        <begin position="141"/>
        <end position="161"/>
    </location>
</feature>
<dbReference type="PROSITE" id="PS51007">
    <property type="entry name" value="CYTC"/>
    <property type="match status" value="1"/>
</dbReference>
<dbReference type="SUPFAM" id="SSF46626">
    <property type="entry name" value="Cytochrome c"/>
    <property type="match status" value="1"/>
</dbReference>
<organism evidence="10 11">
    <name type="scientific">Cupriavidus pampae</name>
    <dbReference type="NCBI Taxonomy" id="659251"/>
    <lineage>
        <taxon>Bacteria</taxon>
        <taxon>Pseudomonadati</taxon>
        <taxon>Pseudomonadota</taxon>
        <taxon>Betaproteobacteria</taxon>
        <taxon>Burkholderiales</taxon>
        <taxon>Burkholderiaceae</taxon>
        <taxon>Cupriavidus</taxon>
    </lineage>
</organism>
<dbReference type="Pfam" id="PF13442">
    <property type="entry name" value="Cytochrome_CBB3"/>
    <property type="match status" value="1"/>
</dbReference>
<comment type="caution">
    <text evidence="10">The sequence shown here is derived from an EMBL/GenBank/DDBJ whole genome shotgun (WGS) entry which is preliminary data.</text>
</comment>
<reference evidence="10 11" key="1">
    <citation type="submission" date="2021-08" db="EMBL/GenBank/DDBJ databases">
        <authorList>
            <person name="Peeters C."/>
        </authorList>
    </citation>
    <scope>NUCLEOTIDE SEQUENCE [LARGE SCALE GENOMIC DNA]</scope>
    <source>
        <strain evidence="10 11">LMG 32289</strain>
    </source>
</reference>
<evidence type="ECO:0000313" key="11">
    <source>
        <dbReference type="Proteomes" id="UP000706525"/>
    </source>
</evidence>
<dbReference type="InterPro" id="IPR050597">
    <property type="entry name" value="Cytochrome_c_Oxidase_Subunit"/>
</dbReference>
<sequence length="161" mass="16760">MRAPPVALHYARGRAPICYGAFVRALACAAAACAVACALPRLAFAQPAAPDSRTTVGVQAERTLQARQQAASCAACHGPDGRAPAGSVIPALAGRPQAQMVEQMLAFKNGQRAGTVMPQLARGYSDAEIVAIAAWFAEQRAEGPPIDRSGGQPETPQIERK</sequence>
<evidence type="ECO:0000256" key="1">
    <source>
        <dbReference type="ARBA" id="ARBA00022448"/>
    </source>
</evidence>
<protein>
    <recommendedName>
        <fullName evidence="9">Cytochrome c domain-containing protein</fullName>
    </recommendedName>
</protein>
<keyword evidence="4" id="KW-0249">Electron transport</keyword>